<comment type="caution">
    <text evidence="3">The sequence shown here is derived from an EMBL/GenBank/DDBJ whole genome shotgun (WGS) entry which is preliminary data.</text>
</comment>
<dbReference type="InterPro" id="IPR011009">
    <property type="entry name" value="Kinase-like_dom_sf"/>
</dbReference>
<dbReference type="AlphaFoldDB" id="A0A8S0WWL2"/>
<proteinExistence type="predicted"/>
<keyword evidence="4" id="KW-1185">Reference proteome</keyword>
<feature type="compositionally biased region" description="Basic and acidic residues" evidence="1">
    <location>
        <begin position="15"/>
        <end position="27"/>
    </location>
</feature>
<evidence type="ECO:0000313" key="3">
    <source>
        <dbReference type="EMBL" id="CAA7260578.1"/>
    </source>
</evidence>
<feature type="region of interest" description="Disordered" evidence="1">
    <location>
        <begin position="1"/>
        <end position="27"/>
    </location>
</feature>
<protein>
    <recommendedName>
        <fullName evidence="2">Fungal-type protein kinase domain-containing protein</fullName>
    </recommendedName>
</protein>
<dbReference type="Gene3D" id="1.10.510.10">
    <property type="entry name" value="Transferase(Phosphotransferase) domain 1"/>
    <property type="match status" value="1"/>
</dbReference>
<dbReference type="EMBL" id="CACVBS010000030">
    <property type="protein sequence ID" value="CAA7260578.1"/>
    <property type="molecule type" value="Genomic_DNA"/>
</dbReference>
<dbReference type="SUPFAM" id="SSF56112">
    <property type="entry name" value="Protein kinase-like (PK-like)"/>
    <property type="match status" value="1"/>
</dbReference>
<dbReference type="Pfam" id="PF17667">
    <property type="entry name" value="Pkinase_fungal"/>
    <property type="match status" value="1"/>
</dbReference>
<feature type="region of interest" description="Disordered" evidence="1">
    <location>
        <begin position="437"/>
        <end position="474"/>
    </location>
</feature>
<dbReference type="InterPro" id="IPR040976">
    <property type="entry name" value="Pkinase_fungal"/>
</dbReference>
<dbReference type="Proteomes" id="UP000467700">
    <property type="component" value="Unassembled WGS sequence"/>
</dbReference>
<organism evidence="3 4">
    <name type="scientific">Cyclocybe aegerita</name>
    <name type="common">Black poplar mushroom</name>
    <name type="synonym">Agrocybe aegerita</name>
    <dbReference type="NCBI Taxonomy" id="1973307"/>
    <lineage>
        <taxon>Eukaryota</taxon>
        <taxon>Fungi</taxon>
        <taxon>Dikarya</taxon>
        <taxon>Basidiomycota</taxon>
        <taxon>Agaricomycotina</taxon>
        <taxon>Agaricomycetes</taxon>
        <taxon>Agaricomycetidae</taxon>
        <taxon>Agaricales</taxon>
        <taxon>Agaricineae</taxon>
        <taxon>Bolbitiaceae</taxon>
        <taxon>Cyclocybe</taxon>
    </lineage>
</organism>
<reference evidence="3 4" key="1">
    <citation type="submission" date="2020-01" db="EMBL/GenBank/DDBJ databases">
        <authorList>
            <person name="Gupta K D."/>
        </authorList>
    </citation>
    <scope>NUCLEOTIDE SEQUENCE [LARGE SCALE GENOMIC DNA]</scope>
</reference>
<accession>A0A8S0WWL2</accession>
<evidence type="ECO:0000259" key="2">
    <source>
        <dbReference type="Pfam" id="PF17667"/>
    </source>
</evidence>
<evidence type="ECO:0000313" key="4">
    <source>
        <dbReference type="Proteomes" id="UP000467700"/>
    </source>
</evidence>
<gene>
    <name evidence="3" type="ORF">AAE3_LOCUS2887</name>
</gene>
<feature type="domain" description="Fungal-type protein kinase" evidence="2">
    <location>
        <begin position="155"/>
        <end position="626"/>
    </location>
</feature>
<feature type="compositionally biased region" description="Pro residues" evidence="1">
    <location>
        <begin position="1"/>
        <end position="14"/>
    </location>
</feature>
<dbReference type="PANTHER" id="PTHR38248">
    <property type="entry name" value="FUNK1 6"/>
    <property type="match status" value="1"/>
</dbReference>
<sequence length="746" mass="84099">MPPLLSPPAGPPRPETPRAPRSDANKADQTRLCMAIGEEMDSEMHLCDLQTFQMTYLPFAPKQPDVEACLEFLVGVNVLSKDADGGYRWVAFEVSPSGSGLIEDDTFVPLQGICEQISNFPLVRGDLENTVANFTFIQTPRTTNPSEIKGSDHKVDGFFRPTNVQLAQDARTPTSAVAAGAEFEKKKSFEATRDNRLKIVAAANHVMNDDPRRMFTYGITIEDEDVSLWYFSRSHSTKSRHFGFMTDVKTFVSVLLSFIFATETEIGFDSTIYRVDTPSPVSHVYQINERFFKTVRTISEYRSLCITGRTTRVWEVIEVESFQDLTPKPNAHPMVLKDVWLDATALTEKEIQAILFSDLEVFGQAMKSKDPEQFTGFTAEMKDEIRRCLEGEAYKKYFLSIECDCQGHTSRAVPASAYPVDGLFSVGIASSQVSSQQSLVSGADPSRSRGDPLRPIHPPSKPVSPGAGAQPRKYAPKRQYRVVFKQVCRALHDLNELQPTMDLLLQSTTALQLLYCAGWVHRDISSGNLLCFEDGDGEVQLVLGDLEYAKRFSAGVGSPDPKTGTSYFLPYEVHEGLYILFHQKPQPVAPIREFEQQRSVPTRIPTSVRHSFQHDLESLWWVQLWCVTARLNAASLSYAEKIFLNTYRPSMDRRDAFLFLDVLAESLKTCLPTNMHRMIIGMDHERLMLNQQYIQREQEDKLDDIASYSEIYASFRDDQSFLKEVCPALSLVPVRQPIPVRSPSQP</sequence>
<evidence type="ECO:0000256" key="1">
    <source>
        <dbReference type="SAM" id="MobiDB-lite"/>
    </source>
</evidence>
<dbReference type="PANTHER" id="PTHR38248:SF2">
    <property type="entry name" value="FUNK1 11"/>
    <property type="match status" value="1"/>
</dbReference>
<dbReference type="OrthoDB" id="3271139at2759"/>
<name>A0A8S0WWL2_CYCAE</name>